<feature type="compositionally biased region" description="Polar residues" evidence="1">
    <location>
        <begin position="813"/>
        <end position="823"/>
    </location>
</feature>
<feature type="region of interest" description="Disordered" evidence="1">
    <location>
        <begin position="31"/>
        <end position="63"/>
    </location>
</feature>
<dbReference type="PANTHER" id="PTHR35487:SF1">
    <property type="entry name" value="DUF3824 DOMAIN-CONTAINING PROTEIN"/>
    <property type="match status" value="1"/>
</dbReference>
<feature type="compositionally biased region" description="Basic and acidic residues" evidence="1">
    <location>
        <begin position="185"/>
        <end position="198"/>
    </location>
</feature>
<evidence type="ECO:0000256" key="1">
    <source>
        <dbReference type="SAM" id="MobiDB-lite"/>
    </source>
</evidence>
<dbReference type="Proteomes" id="UP001642502">
    <property type="component" value="Unassembled WGS sequence"/>
</dbReference>
<proteinExistence type="predicted"/>
<keyword evidence="3" id="KW-1185">Reference proteome</keyword>
<feature type="compositionally biased region" description="Low complexity" evidence="1">
    <location>
        <begin position="783"/>
        <end position="793"/>
    </location>
</feature>
<feature type="compositionally biased region" description="Basic and acidic residues" evidence="1">
    <location>
        <begin position="662"/>
        <end position="674"/>
    </location>
</feature>
<organism evidence="2 3">
    <name type="scientific">Sporothrix epigloea</name>
    <dbReference type="NCBI Taxonomy" id="1892477"/>
    <lineage>
        <taxon>Eukaryota</taxon>
        <taxon>Fungi</taxon>
        <taxon>Dikarya</taxon>
        <taxon>Ascomycota</taxon>
        <taxon>Pezizomycotina</taxon>
        <taxon>Sordariomycetes</taxon>
        <taxon>Sordariomycetidae</taxon>
        <taxon>Ophiostomatales</taxon>
        <taxon>Ophiostomataceae</taxon>
        <taxon>Sporothrix</taxon>
    </lineage>
</organism>
<sequence>MAYSSDNSDHYKSTIVRRYKVGKSGDHVELTDKIERMGRSDGYQPPRRSSDNPFNRTRRADENDRVIYERTQEVDYFDRESTKREACGRRDGDIVVTSESYDDPRDDNYGLIARWHRETDYYKPATQQLRSVGPPATALRPHNALAIREREVADSRDWNLVSRGSRLKDNTFIESQEEVTAVDQYTKRNLKDQDENRARHQQSYHHHRDQSSHSEFDSDDSFYVKKTTVIRPAPASDNHRLHLTEGALAGAGLGALLSSRRNQKTGELPEHRGRKVLAGAALGALGTEILKRANSVYQDRSFENNGDVNNRARSRSRSGKNMRRSTSHKTTKLKTGLGLAAAALAVAGAAKYMQSSRIENEERNRGRSLRRYSDGEDFSGRTRSRSRPSSRAASVAKVAAGTAAMAGIIHHLRAKSRQRDSKPARSHSHLHTGVEIAGAALAGAAAKKLYDKYGNKKNVDGVHKKTLPSEDEEYSGDSRKGFTRPGSRSRSAPSMSPPPLSGTTRNPRPPTGTGPELGLVEYGSRPLYGEPATTTRFADSSDSEDQKNRPRRRRQSFGDDYHGDKAETVADNFSTEHQRNRSQLRQLAATGASAAAAAIGIKTKNSRKRKDADAKKSFKLGRHRHENSDGYDSRPSYNQSHYYPDEYGDDDNFEHRRHRYRHDHDRDIDSGYDHDDSDSQCPSPPHASGGAFFPKPASEAQMAGRLMQHPNNDLASIHEQNFPVKSAISDYAPQIDTSDARTESTLYPGHSASVPANVADRSAAVHGSTPYPASFPPTPAAGSSLSPPVDADSPVPPSAPPPICVGSAPPMGNSGSLGNKRSQ</sequence>
<evidence type="ECO:0000313" key="2">
    <source>
        <dbReference type="EMBL" id="CAK7274272.1"/>
    </source>
</evidence>
<feature type="region of interest" description="Disordered" evidence="1">
    <location>
        <begin position="185"/>
        <end position="219"/>
    </location>
</feature>
<comment type="caution">
    <text evidence="2">The sequence shown here is derived from an EMBL/GenBank/DDBJ whole genome shotgun (WGS) entry which is preliminary data.</text>
</comment>
<feature type="compositionally biased region" description="Basic residues" evidence="1">
    <location>
        <begin position="199"/>
        <end position="208"/>
    </location>
</feature>
<evidence type="ECO:0008006" key="4">
    <source>
        <dbReference type="Google" id="ProtNLM"/>
    </source>
</evidence>
<name>A0ABP0E483_9PEZI</name>
<feature type="compositionally biased region" description="Basic residues" evidence="1">
    <location>
        <begin position="312"/>
        <end position="332"/>
    </location>
</feature>
<feature type="region of interest" description="Disordered" evidence="1">
    <location>
        <begin position="456"/>
        <end position="823"/>
    </location>
</feature>
<protein>
    <recommendedName>
        <fullName evidence="4">DUF3824 domain-containing protein</fullName>
    </recommendedName>
</protein>
<evidence type="ECO:0000313" key="3">
    <source>
        <dbReference type="Proteomes" id="UP001642502"/>
    </source>
</evidence>
<accession>A0ABP0E483</accession>
<feature type="compositionally biased region" description="Basic and acidic residues" evidence="1">
    <location>
        <begin position="358"/>
        <end position="380"/>
    </location>
</feature>
<feature type="region of interest" description="Disordered" evidence="1">
    <location>
        <begin position="353"/>
        <end position="394"/>
    </location>
</feature>
<gene>
    <name evidence="2" type="ORF">SEPCBS119000_006085</name>
</gene>
<feature type="compositionally biased region" description="Basic and acidic residues" evidence="1">
    <location>
        <begin position="556"/>
        <end position="579"/>
    </location>
</feature>
<feature type="region of interest" description="Disordered" evidence="1">
    <location>
        <begin position="301"/>
        <end position="334"/>
    </location>
</feature>
<feature type="compositionally biased region" description="Pro residues" evidence="1">
    <location>
        <begin position="794"/>
        <end position="803"/>
    </location>
</feature>
<dbReference type="EMBL" id="CAWUON010000136">
    <property type="protein sequence ID" value="CAK7274272.1"/>
    <property type="molecule type" value="Genomic_DNA"/>
</dbReference>
<feature type="compositionally biased region" description="Low complexity" evidence="1">
    <location>
        <begin position="484"/>
        <end position="494"/>
    </location>
</feature>
<feature type="compositionally biased region" description="Low complexity" evidence="1">
    <location>
        <begin position="588"/>
        <end position="603"/>
    </location>
</feature>
<dbReference type="PANTHER" id="PTHR35487">
    <property type="entry name" value="DUF3824 DOMAIN-CONTAINING PROTEIN"/>
    <property type="match status" value="1"/>
</dbReference>
<reference evidence="2 3" key="1">
    <citation type="submission" date="2024-01" db="EMBL/GenBank/DDBJ databases">
        <authorList>
            <person name="Allen C."/>
            <person name="Tagirdzhanova G."/>
        </authorList>
    </citation>
    <scope>NUCLEOTIDE SEQUENCE [LARGE SCALE GENOMIC DNA]</scope>
    <source>
        <strain evidence="2 3">CBS 119000</strain>
    </source>
</reference>